<dbReference type="Proteomes" id="UP001066276">
    <property type="component" value="Chromosome 12"/>
</dbReference>
<proteinExistence type="predicted"/>
<reference evidence="1" key="1">
    <citation type="journal article" date="2022" name="bioRxiv">
        <title>Sequencing and chromosome-scale assembly of the giantPleurodeles waltlgenome.</title>
        <authorList>
            <person name="Brown T."/>
            <person name="Elewa A."/>
            <person name="Iarovenko S."/>
            <person name="Subramanian E."/>
            <person name="Araus A.J."/>
            <person name="Petzold A."/>
            <person name="Susuki M."/>
            <person name="Suzuki K.-i.T."/>
            <person name="Hayashi T."/>
            <person name="Toyoda A."/>
            <person name="Oliveira C."/>
            <person name="Osipova E."/>
            <person name="Leigh N.D."/>
            <person name="Simon A."/>
            <person name="Yun M.H."/>
        </authorList>
    </citation>
    <scope>NUCLEOTIDE SEQUENCE</scope>
    <source>
        <strain evidence="1">20211129_DDA</strain>
        <tissue evidence="1">Liver</tissue>
    </source>
</reference>
<gene>
    <name evidence="1" type="ORF">NDU88_002906</name>
</gene>
<name>A0AAV7KTF3_PLEWA</name>
<dbReference type="AlphaFoldDB" id="A0AAV7KTF3"/>
<accession>A0AAV7KTF3</accession>
<sequence length="71" mass="7801">MANASQSRVSDRNLPPLVAAAAAARRSHPGIPLRCGAAGLLFKLRINKFLQPREQMRKVTTLEESLFQNVS</sequence>
<comment type="caution">
    <text evidence="1">The sequence shown here is derived from an EMBL/GenBank/DDBJ whole genome shotgun (WGS) entry which is preliminary data.</text>
</comment>
<keyword evidence="2" id="KW-1185">Reference proteome</keyword>
<evidence type="ECO:0000313" key="1">
    <source>
        <dbReference type="EMBL" id="KAJ1082741.1"/>
    </source>
</evidence>
<protein>
    <submittedName>
        <fullName evidence="1">Uncharacterized protein</fullName>
    </submittedName>
</protein>
<dbReference type="EMBL" id="JANPWB010000016">
    <property type="protein sequence ID" value="KAJ1082741.1"/>
    <property type="molecule type" value="Genomic_DNA"/>
</dbReference>
<evidence type="ECO:0000313" key="2">
    <source>
        <dbReference type="Proteomes" id="UP001066276"/>
    </source>
</evidence>
<organism evidence="1 2">
    <name type="scientific">Pleurodeles waltl</name>
    <name type="common">Iberian ribbed newt</name>
    <dbReference type="NCBI Taxonomy" id="8319"/>
    <lineage>
        <taxon>Eukaryota</taxon>
        <taxon>Metazoa</taxon>
        <taxon>Chordata</taxon>
        <taxon>Craniata</taxon>
        <taxon>Vertebrata</taxon>
        <taxon>Euteleostomi</taxon>
        <taxon>Amphibia</taxon>
        <taxon>Batrachia</taxon>
        <taxon>Caudata</taxon>
        <taxon>Salamandroidea</taxon>
        <taxon>Salamandridae</taxon>
        <taxon>Pleurodelinae</taxon>
        <taxon>Pleurodeles</taxon>
    </lineage>
</organism>